<organism evidence="1 2">
    <name type="scientific">Brachyspira catarrhinii</name>
    <dbReference type="NCBI Taxonomy" id="2528966"/>
    <lineage>
        <taxon>Bacteria</taxon>
        <taxon>Pseudomonadati</taxon>
        <taxon>Spirochaetota</taxon>
        <taxon>Spirochaetia</taxon>
        <taxon>Brachyspirales</taxon>
        <taxon>Brachyspiraceae</taxon>
        <taxon>Brachyspira</taxon>
    </lineage>
</organism>
<evidence type="ECO:0000313" key="1">
    <source>
        <dbReference type="EMBL" id="TKZ35730.1"/>
    </source>
</evidence>
<dbReference type="Proteomes" id="UP000310168">
    <property type="component" value="Unassembled WGS sequence"/>
</dbReference>
<dbReference type="EMBL" id="SJDU01000061">
    <property type="protein sequence ID" value="TKZ35730.1"/>
    <property type="molecule type" value="Genomic_DNA"/>
</dbReference>
<accession>A0ABY2TSL2</accession>
<gene>
    <name evidence="1" type="ORF">EZH24_03730</name>
</gene>
<proteinExistence type="predicted"/>
<comment type="caution">
    <text evidence="1">The sequence shown here is derived from an EMBL/GenBank/DDBJ whole genome shotgun (WGS) entry which is preliminary data.</text>
</comment>
<evidence type="ECO:0000313" key="2">
    <source>
        <dbReference type="Proteomes" id="UP000310168"/>
    </source>
</evidence>
<sequence length="210" mass="24860">MTKMFCFQKIKNKQYIEIVGNIENLQPKNAIKTIDNFFHSHGKNLKEFKNLTDEISHFEKFSSALDLTIIDENNKGNIVYAIRHKSEKEFLKDLQSYLSKANNELKNYEWHFCRLIENADNIFYSFFIFWIKKKEEFIILFIDPKGLEIGVGNAENKLQGFKNIFENKNFEYQGQKVKAKLIYYNKLGTNNKSLEKYTKSSCKDIFNSLN</sequence>
<protein>
    <submittedName>
        <fullName evidence="1">Uncharacterized protein</fullName>
    </submittedName>
</protein>
<reference evidence="1 2" key="1">
    <citation type="journal article" date="2019" name="Anaerobe">
        <title>Brachyspira catarrhinii sp. nov., an anaerobic intestinal spirochaete isolated from vervet monkeys may have been misidentified as Brachyspira aalborgi in previous studies.</title>
        <authorList>
            <person name="Phillips N.D."/>
            <person name="La T."/>
            <person name="Hampson D.J."/>
        </authorList>
    </citation>
    <scope>NUCLEOTIDE SEQUENCE [LARGE SCALE GENOMIC DNA]</scope>
    <source>
        <strain evidence="1 2">Z12</strain>
    </source>
</reference>
<keyword evidence="2" id="KW-1185">Reference proteome</keyword>
<name>A0ABY2TSL2_9SPIR</name>